<dbReference type="Pfam" id="PF00271">
    <property type="entry name" value="Helicase_C"/>
    <property type="match status" value="1"/>
</dbReference>
<dbReference type="InterPro" id="IPR027417">
    <property type="entry name" value="P-loop_NTPase"/>
</dbReference>
<reference evidence="9" key="2">
    <citation type="journal article" date="2020" name="Nat. Commun.">
        <title>Large-scale genome sequencing of mycorrhizal fungi provides insights into the early evolution of symbiotic traits.</title>
        <authorList>
            <person name="Miyauchi S."/>
            <person name="Kiss E."/>
            <person name="Kuo A."/>
            <person name="Drula E."/>
            <person name="Kohler A."/>
            <person name="Sanchez-Garcia M."/>
            <person name="Morin E."/>
            <person name="Andreopoulos B."/>
            <person name="Barry K.W."/>
            <person name="Bonito G."/>
            <person name="Buee M."/>
            <person name="Carver A."/>
            <person name="Chen C."/>
            <person name="Cichocki N."/>
            <person name="Clum A."/>
            <person name="Culley D."/>
            <person name="Crous P.W."/>
            <person name="Fauchery L."/>
            <person name="Girlanda M."/>
            <person name="Hayes R.D."/>
            <person name="Keri Z."/>
            <person name="LaButti K."/>
            <person name="Lipzen A."/>
            <person name="Lombard V."/>
            <person name="Magnuson J."/>
            <person name="Maillard F."/>
            <person name="Murat C."/>
            <person name="Nolan M."/>
            <person name="Ohm R.A."/>
            <person name="Pangilinan J."/>
            <person name="Pereira M.F."/>
            <person name="Perotto S."/>
            <person name="Peter M."/>
            <person name="Pfister S."/>
            <person name="Riley R."/>
            <person name="Sitrit Y."/>
            <person name="Stielow J.B."/>
            <person name="Szollosi G."/>
            <person name="Zifcakova L."/>
            <person name="Stursova M."/>
            <person name="Spatafora J.W."/>
            <person name="Tedersoo L."/>
            <person name="Vaario L.M."/>
            <person name="Yamada A."/>
            <person name="Yan M."/>
            <person name="Wang P."/>
            <person name="Xu J."/>
            <person name="Bruns T."/>
            <person name="Baldrian P."/>
            <person name="Vilgalys R."/>
            <person name="Dunand C."/>
            <person name="Henrissat B."/>
            <person name="Grigoriev I.V."/>
            <person name="Hibbett D."/>
            <person name="Nagy L.G."/>
            <person name="Martin F.M."/>
        </authorList>
    </citation>
    <scope>NUCLEOTIDE SEQUENCE</scope>
    <source>
        <strain evidence="9">Prilba</strain>
    </source>
</reference>
<evidence type="ECO:0000256" key="6">
    <source>
        <dbReference type="SAM" id="MobiDB-lite"/>
    </source>
</evidence>
<evidence type="ECO:0000256" key="3">
    <source>
        <dbReference type="ARBA" id="ARBA00022840"/>
    </source>
</evidence>
<keyword evidence="2 5" id="KW-0378">Hydrolase</keyword>
<feature type="region of interest" description="Disordered" evidence="6">
    <location>
        <begin position="46"/>
        <end position="69"/>
    </location>
</feature>
<evidence type="ECO:0000256" key="1">
    <source>
        <dbReference type="ARBA" id="ARBA00022741"/>
    </source>
</evidence>
<dbReference type="SMART" id="SM00490">
    <property type="entry name" value="HELICc"/>
    <property type="match status" value="1"/>
</dbReference>
<evidence type="ECO:0000256" key="4">
    <source>
        <dbReference type="ARBA" id="ARBA00022884"/>
    </source>
</evidence>
<proteinExistence type="inferred from homology"/>
<dbReference type="OrthoDB" id="193716at2759"/>
<dbReference type="PANTHER" id="PTHR24031">
    <property type="entry name" value="RNA HELICASE"/>
    <property type="match status" value="1"/>
</dbReference>
<feature type="domain" description="Helicase ATP-binding" evidence="7">
    <location>
        <begin position="116"/>
        <end position="322"/>
    </location>
</feature>
<reference evidence="9" key="1">
    <citation type="submission" date="2019-10" db="EMBL/GenBank/DDBJ databases">
        <authorList>
            <consortium name="DOE Joint Genome Institute"/>
            <person name="Kuo A."/>
            <person name="Miyauchi S."/>
            <person name="Kiss E."/>
            <person name="Drula E."/>
            <person name="Kohler A."/>
            <person name="Sanchez-Garcia M."/>
            <person name="Andreopoulos B."/>
            <person name="Barry K.W."/>
            <person name="Bonito G."/>
            <person name="Buee M."/>
            <person name="Carver A."/>
            <person name="Chen C."/>
            <person name="Cichocki N."/>
            <person name="Clum A."/>
            <person name="Culley D."/>
            <person name="Crous P.W."/>
            <person name="Fauchery L."/>
            <person name="Girlanda M."/>
            <person name="Hayes R."/>
            <person name="Keri Z."/>
            <person name="LaButti K."/>
            <person name="Lipzen A."/>
            <person name="Lombard V."/>
            <person name="Magnuson J."/>
            <person name="Maillard F."/>
            <person name="Morin E."/>
            <person name="Murat C."/>
            <person name="Nolan M."/>
            <person name="Ohm R."/>
            <person name="Pangilinan J."/>
            <person name="Pereira M."/>
            <person name="Perotto S."/>
            <person name="Peter M."/>
            <person name="Riley R."/>
            <person name="Sitrit Y."/>
            <person name="Stielow B."/>
            <person name="Szollosi G."/>
            <person name="Zifcakova L."/>
            <person name="Stursova M."/>
            <person name="Spatafora J.W."/>
            <person name="Tedersoo L."/>
            <person name="Vaario L.-M."/>
            <person name="Yamada A."/>
            <person name="Yan M."/>
            <person name="Wang P."/>
            <person name="Xu J."/>
            <person name="Bruns T."/>
            <person name="Baldrian P."/>
            <person name="Vilgalys R."/>
            <person name="Henrissat B."/>
            <person name="Grigoriev I.V."/>
            <person name="Hibbett D."/>
            <person name="Nagy L.G."/>
            <person name="Martin F.M."/>
        </authorList>
    </citation>
    <scope>NUCLEOTIDE SEQUENCE</scope>
    <source>
        <strain evidence="9">Prilba</strain>
    </source>
</reference>
<feature type="compositionally biased region" description="Basic and acidic residues" evidence="6">
    <location>
        <begin position="695"/>
        <end position="708"/>
    </location>
</feature>
<dbReference type="GO" id="GO:0005524">
    <property type="term" value="F:ATP binding"/>
    <property type="evidence" value="ECO:0007669"/>
    <property type="project" value="UniProtKB-UniRule"/>
</dbReference>
<dbReference type="Pfam" id="PF00270">
    <property type="entry name" value="DEAD"/>
    <property type="match status" value="1"/>
</dbReference>
<dbReference type="Proteomes" id="UP000759537">
    <property type="component" value="Unassembled WGS sequence"/>
</dbReference>
<feature type="domain" description="Helicase C-terminal" evidence="8">
    <location>
        <begin position="350"/>
        <end position="518"/>
    </location>
</feature>
<dbReference type="EMBL" id="WHVB01000008">
    <property type="protein sequence ID" value="KAF8480342.1"/>
    <property type="molecule type" value="Genomic_DNA"/>
</dbReference>
<feature type="compositionally biased region" description="Basic and acidic residues" evidence="6">
    <location>
        <begin position="46"/>
        <end position="56"/>
    </location>
</feature>
<dbReference type="GO" id="GO:0016787">
    <property type="term" value="F:hydrolase activity"/>
    <property type="evidence" value="ECO:0007669"/>
    <property type="project" value="UniProtKB-KW"/>
</dbReference>
<feature type="compositionally biased region" description="Basic and acidic residues" evidence="6">
    <location>
        <begin position="659"/>
        <end position="682"/>
    </location>
</feature>
<evidence type="ECO:0000313" key="10">
    <source>
        <dbReference type="Proteomes" id="UP000759537"/>
    </source>
</evidence>
<dbReference type="GO" id="GO:0003724">
    <property type="term" value="F:RNA helicase activity"/>
    <property type="evidence" value="ECO:0007669"/>
    <property type="project" value="UniProtKB-EC"/>
</dbReference>
<keyword evidence="10" id="KW-1185">Reference proteome</keyword>
<evidence type="ECO:0000313" key="9">
    <source>
        <dbReference type="EMBL" id="KAF8480342.1"/>
    </source>
</evidence>
<dbReference type="CDD" id="cd18787">
    <property type="entry name" value="SF2_C_DEAD"/>
    <property type="match status" value="1"/>
</dbReference>
<dbReference type="AlphaFoldDB" id="A0A9P5MWA7"/>
<accession>A0A9P5MWA7</accession>
<comment type="function">
    <text evidence="5">RNA helicase.</text>
</comment>
<dbReference type="InterPro" id="IPR014001">
    <property type="entry name" value="Helicase_ATP-bd"/>
</dbReference>
<dbReference type="SUPFAM" id="SSF52540">
    <property type="entry name" value="P-loop containing nucleoside triphosphate hydrolases"/>
    <property type="match status" value="1"/>
</dbReference>
<keyword evidence="1 5" id="KW-0547">Nucleotide-binding</keyword>
<dbReference type="PROSITE" id="PS51194">
    <property type="entry name" value="HELICASE_CTER"/>
    <property type="match status" value="1"/>
</dbReference>
<dbReference type="GO" id="GO:0003723">
    <property type="term" value="F:RNA binding"/>
    <property type="evidence" value="ECO:0007669"/>
    <property type="project" value="UniProtKB-UniRule"/>
</dbReference>
<comment type="catalytic activity">
    <reaction evidence="5">
        <text>ATP + H2O = ADP + phosphate + H(+)</text>
        <dbReference type="Rhea" id="RHEA:13065"/>
        <dbReference type="ChEBI" id="CHEBI:15377"/>
        <dbReference type="ChEBI" id="CHEBI:15378"/>
        <dbReference type="ChEBI" id="CHEBI:30616"/>
        <dbReference type="ChEBI" id="CHEBI:43474"/>
        <dbReference type="ChEBI" id="CHEBI:456216"/>
        <dbReference type="EC" id="3.6.4.13"/>
    </reaction>
</comment>
<evidence type="ECO:0000256" key="5">
    <source>
        <dbReference type="RuleBase" id="RU365068"/>
    </source>
</evidence>
<feature type="compositionally biased region" description="Low complexity" evidence="6">
    <location>
        <begin position="683"/>
        <end position="694"/>
    </location>
</feature>
<comment type="domain">
    <text evidence="5">The Q motif is unique to and characteristic of the DEAD box family of RNA helicases and controls ATP binding and hydrolysis.</text>
</comment>
<dbReference type="Gene3D" id="3.40.50.300">
    <property type="entry name" value="P-loop containing nucleotide triphosphate hydrolases"/>
    <property type="match status" value="2"/>
</dbReference>
<dbReference type="InterPro" id="IPR011545">
    <property type="entry name" value="DEAD/DEAH_box_helicase_dom"/>
</dbReference>
<dbReference type="PROSITE" id="PS51192">
    <property type="entry name" value="HELICASE_ATP_BIND_1"/>
    <property type="match status" value="1"/>
</dbReference>
<dbReference type="InterPro" id="IPR001650">
    <property type="entry name" value="Helicase_C-like"/>
</dbReference>
<comment type="caution">
    <text evidence="9">The sequence shown here is derived from an EMBL/GenBank/DDBJ whole genome shotgun (WGS) entry which is preliminary data.</text>
</comment>
<keyword evidence="4 5" id="KW-0694">RNA-binding</keyword>
<gene>
    <name evidence="9" type="ORF">DFH94DRAFT_838952</name>
</gene>
<feature type="region of interest" description="Disordered" evidence="6">
    <location>
        <begin position="632"/>
        <end position="716"/>
    </location>
</feature>
<protein>
    <recommendedName>
        <fullName evidence="5">ATP-dependent RNA helicase</fullName>
        <ecNumber evidence="5">3.6.4.13</ecNumber>
    </recommendedName>
</protein>
<sequence>MAFLSLARRPTLLLTSSLRLPSIPTTGHNVIPSFTHISRKFDHALAPQKKESHDVESETSDSPEDLRPAFSSLRMKVSRDTLRAVTDKPFNHVHMSPVQAAVLPLLPELARPYSGDESHGPSRDLLVKAKTGTGKTLAFLVPAIEARIKAIDKAGVDALEKNGGVPDARVVEDAKRTYARKTVGTVVISPTRELATQISQEAVKLTHWHKNFEVKLFTGGSSRGQQLRDFKRGRNDIVVATPGRIRDVLENDPDVAEVLKTATHLVLDEADTLLDMGFRSDIDAIADFFPKTPIRQTFLFSATVSPAIRQVAREVLDKDHVFVDVVSKDSSPVHAHIPQHYTVLPSAKEQLPHLLRIIAHDQLANPGNSKIMIFLNTTKQTQLFTTLLHKLSKTTLPARSRIYEIHSKRSQASRTAASNAFRRDRSGAAILVTSDVSARGIDYPGVTRVIQVGSPRSTEQYIHRVGRTGRAGKGGRADLLLLPLEQNFARYQLSDMPMKELPHDKLLNETTSLTEKFESDRAAYWNSIKAANPTMSESTTSDRLFRNDPSTALVNLDNEISAQFDQIDKEAINEAFVSLVGFYVGKASDMRVTRRSIYEGLQAWTTEACGLPKAPFISDSLLAKMGGLNDGQPARFAQRGSPRKSFGFKPPSTQYNNSERNRRWNERTDRDVARRWGEDKNSGPRSRWSGPGSRFSRDGERGDGEFRTSRGSRFSQDDTYYGVCTLE</sequence>
<evidence type="ECO:0000259" key="7">
    <source>
        <dbReference type="PROSITE" id="PS51192"/>
    </source>
</evidence>
<dbReference type="EC" id="3.6.4.13" evidence="5"/>
<evidence type="ECO:0000256" key="2">
    <source>
        <dbReference type="ARBA" id="ARBA00022801"/>
    </source>
</evidence>
<name>A0A9P5MWA7_9AGAM</name>
<organism evidence="9 10">
    <name type="scientific">Russula ochroleuca</name>
    <dbReference type="NCBI Taxonomy" id="152965"/>
    <lineage>
        <taxon>Eukaryota</taxon>
        <taxon>Fungi</taxon>
        <taxon>Dikarya</taxon>
        <taxon>Basidiomycota</taxon>
        <taxon>Agaricomycotina</taxon>
        <taxon>Agaricomycetes</taxon>
        <taxon>Russulales</taxon>
        <taxon>Russulaceae</taxon>
        <taxon>Russula</taxon>
    </lineage>
</organism>
<keyword evidence="5" id="KW-0347">Helicase</keyword>
<dbReference type="SMART" id="SM00487">
    <property type="entry name" value="DEXDc"/>
    <property type="match status" value="1"/>
</dbReference>
<comment type="similarity">
    <text evidence="5">Belongs to the DEAD box helicase family.</text>
</comment>
<evidence type="ECO:0000259" key="8">
    <source>
        <dbReference type="PROSITE" id="PS51194"/>
    </source>
</evidence>
<keyword evidence="3 5" id="KW-0067">ATP-binding</keyword>